<dbReference type="EMBL" id="GBRH01277852">
    <property type="protein sequence ID" value="JAD20043.1"/>
    <property type="molecule type" value="Transcribed_RNA"/>
</dbReference>
<evidence type="ECO:0000313" key="2">
    <source>
        <dbReference type="EMBL" id="JAD20043.1"/>
    </source>
</evidence>
<reference evidence="2" key="2">
    <citation type="journal article" date="2015" name="Data Brief">
        <title>Shoot transcriptome of the giant reed, Arundo donax.</title>
        <authorList>
            <person name="Barrero R.A."/>
            <person name="Guerrero F.D."/>
            <person name="Moolhuijzen P."/>
            <person name="Goolsby J.A."/>
            <person name="Tidwell J."/>
            <person name="Bellgard S.E."/>
            <person name="Bellgard M.I."/>
        </authorList>
    </citation>
    <scope>NUCLEOTIDE SEQUENCE</scope>
    <source>
        <tissue evidence="2">Shoot tissue taken approximately 20 cm above the soil surface</tissue>
    </source>
</reference>
<sequence>MRNTTASDEQKFRENKRKVLLSHKMASNTLG</sequence>
<organism evidence="2">
    <name type="scientific">Arundo donax</name>
    <name type="common">Giant reed</name>
    <name type="synonym">Donax arundinaceus</name>
    <dbReference type="NCBI Taxonomy" id="35708"/>
    <lineage>
        <taxon>Eukaryota</taxon>
        <taxon>Viridiplantae</taxon>
        <taxon>Streptophyta</taxon>
        <taxon>Embryophyta</taxon>
        <taxon>Tracheophyta</taxon>
        <taxon>Spermatophyta</taxon>
        <taxon>Magnoliopsida</taxon>
        <taxon>Liliopsida</taxon>
        <taxon>Poales</taxon>
        <taxon>Poaceae</taxon>
        <taxon>PACMAD clade</taxon>
        <taxon>Arundinoideae</taxon>
        <taxon>Arundineae</taxon>
        <taxon>Arundo</taxon>
    </lineage>
</organism>
<accession>A0A0A8Y558</accession>
<dbReference type="AlphaFoldDB" id="A0A0A8Y558"/>
<feature type="region of interest" description="Disordered" evidence="1">
    <location>
        <begin position="1"/>
        <end position="31"/>
    </location>
</feature>
<evidence type="ECO:0000256" key="1">
    <source>
        <dbReference type="SAM" id="MobiDB-lite"/>
    </source>
</evidence>
<reference evidence="2" key="1">
    <citation type="submission" date="2014-09" db="EMBL/GenBank/DDBJ databases">
        <authorList>
            <person name="Magalhaes I.L.F."/>
            <person name="Oliveira U."/>
            <person name="Santos F.R."/>
            <person name="Vidigal T.H.D.A."/>
            <person name="Brescovit A.D."/>
            <person name="Santos A.J."/>
        </authorList>
    </citation>
    <scope>NUCLEOTIDE SEQUENCE</scope>
    <source>
        <tissue evidence="2">Shoot tissue taken approximately 20 cm above the soil surface</tissue>
    </source>
</reference>
<protein>
    <submittedName>
        <fullName evidence="2">Uncharacterized protein</fullName>
    </submittedName>
</protein>
<name>A0A0A8Y558_ARUDO</name>
<proteinExistence type="predicted"/>